<evidence type="ECO:0000256" key="2">
    <source>
        <dbReference type="ARBA" id="ARBA00022729"/>
    </source>
</evidence>
<evidence type="ECO:0000256" key="5">
    <source>
        <dbReference type="SAM" id="MobiDB-lite"/>
    </source>
</evidence>
<evidence type="ECO:0000256" key="4">
    <source>
        <dbReference type="ARBA" id="ARBA00023180"/>
    </source>
</evidence>
<dbReference type="PANTHER" id="PTHR12080:SF48">
    <property type="entry name" value="IMMUNOGLOBULIN SUBTYPE DOMAIN-CONTAINING PROTEIN"/>
    <property type="match status" value="1"/>
</dbReference>
<dbReference type="RefSeq" id="XP_042565241.1">
    <property type="nucleotide sequence ID" value="XM_042709307.1"/>
</dbReference>
<dbReference type="InterPro" id="IPR007110">
    <property type="entry name" value="Ig-like_dom"/>
</dbReference>
<dbReference type="GeneID" id="122133331"/>
<organism evidence="8 9">
    <name type="scientific">Clupea harengus</name>
    <name type="common">Atlantic herring</name>
    <dbReference type="NCBI Taxonomy" id="7950"/>
    <lineage>
        <taxon>Eukaryota</taxon>
        <taxon>Metazoa</taxon>
        <taxon>Chordata</taxon>
        <taxon>Craniata</taxon>
        <taxon>Vertebrata</taxon>
        <taxon>Euteleostomi</taxon>
        <taxon>Actinopterygii</taxon>
        <taxon>Neopterygii</taxon>
        <taxon>Teleostei</taxon>
        <taxon>Clupei</taxon>
        <taxon>Clupeiformes</taxon>
        <taxon>Clupeoidei</taxon>
        <taxon>Clupeidae</taxon>
        <taxon>Clupea</taxon>
    </lineage>
</organism>
<evidence type="ECO:0000313" key="8">
    <source>
        <dbReference type="Proteomes" id="UP000515152"/>
    </source>
</evidence>
<feature type="region of interest" description="Disordered" evidence="5">
    <location>
        <begin position="284"/>
        <end position="337"/>
    </location>
</feature>
<evidence type="ECO:0000256" key="1">
    <source>
        <dbReference type="ARBA" id="ARBA00004370"/>
    </source>
</evidence>
<feature type="domain" description="Ig-like" evidence="7">
    <location>
        <begin position="25"/>
        <end position="84"/>
    </location>
</feature>
<accession>A0A8M1KMF6</accession>
<evidence type="ECO:0000313" key="9">
    <source>
        <dbReference type="RefSeq" id="XP_042565241.1"/>
    </source>
</evidence>
<dbReference type="PROSITE" id="PS50835">
    <property type="entry name" value="IG_LIKE"/>
    <property type="match status" value="2"/>
</dbReference>
<feature type="compositionally biased region" description="Acidic residues" evidence="5">
    <location>
        <begin position="314"/>
        <end position="325"/>
    </location>
</feature>
<dbReference type="PANTHER" id="PTHR12080">
    <property type="entry name" value="SIGNALING LYMPHOCYTIC ACTIVATION MOLECULE"/>
    <property type="match status" value="1"/>
</dbReference>
<keyword evidence="3 6" id="KW-0472">Membrane</keyword>
<gene>
    <name evidence="9" type="primary">LOC122133331</name>
</gene>
<feature type="compositionally biased region" description="Basic and acidic residues" evidence="5">
    <location>
        <begin position="303"/>
        <end position="313"/>
    </location>
</feature>
<keyword evidence="4" id="KW-0325">Glycoprotein</keyword>
<keyword evidence="2" id="KW-0732">Signal</keyword>
<dbReference type="KEGG" id="char:122133331"/>
<keyword evidence="6" id="KW-0812">Transmembrane</keyword>
<evidence type="ECO:0000256" key="6">
    <source>
        <dbReference type="SAM" id="Phobius"/>
    </source>
</evidence>
<proteinExistence type="predicted"/>
<dbReference type="OrthoDB" id="8963224at2759"/>
<evidence type="ECO:0000259" key="7">
    <source>
        <dbReference type="PROSITE" id="PS50835"/>
    </source>
</evidence>
<comment type="subcellular location">
    <subcellularLocation>
        <location evidence="1">Membrane</location>
    </subcellularLocation>
</comment>
<dbReference type="Proteomes" id="UP000515152">
    <property type="component" value="Chromosome 2"/>
</dbReference>
<dbReference type="GO" id="GO:0016020">
    <property type="term" value="C:membrane"/>
    <property type="evidence" value="ECO:0007669"/>
    <property type="project" value="UniProtKB-SubCell"/>
</dbReference>
<sequence>MYSTILFNGVSIYAVSQPNITQDCNSSSCTLTCKATEDEHSQYTWTDSRGERKDGPVWTVENRAEDQGVTYTCNVSNPVSWKIGTFTVPGRIAYDAVSQPNITQVCNSSSCTLSCKAKEDEHSQYTWTDSRGERKDGPVWTVEKRAEDQGVTYTCNVSNPVSWAIGTFPVPGRIAYGKIFGIGSAVLVLIGIGIGIFCCWKRKTCIWNLSTPGTEELSCSGNRTDATAENGDAVGIKRSELQELLGQTRDASNRVHGHATNAENGDASHEVVINLHELSCSGNRTDATAENGDVTPDLTSQQDTKEEVPKLETSEVDVDYGETPDDANAPFFDKNVI</sequence>
<evidence type="ECO:0000256" key="3">
    <source>
        <dbReference type="ARBA" id="ARBA00023136"/>
    </source>
</evidence>
<dbReference type="InterPro" id="IPR015631">
    <property type="entry name" value="CD2/SLAM_rcpt"/>
</dbReference>
<reference evidence="9" key="1">
    <citation type="submission" date="2025-08" db="UniProtKB">
        <authorList>
            <consortium name="RefSeq"/>
        </authorList>
    </citation>
    <scope>IDENTIFICATION</scope>
</reference>
<feature type="domain" description="Ig-like" evidence="7">
    <location>
        <begin position="89"/>
        <end position="159"/>
    </location>
</feature>
<keyword evidence="6" id="KW-1133">Transmembrane helix</keyword>
<protein>
    <submittedName>
        <fullName evidence="9">Uncharacterized protein LOC122133331</fullName>
    </submittedName>
</protein>
<feature type="transmembrane region" description="Helical" evidence="6">
    <location>
        <begin position="179"/>
        <end position="200"/>
    </location>
</feature>
<dbReference type="AlphaFoldDB" id="A0A8M1KMF6"/>
<name>A0A8M1KMF6_CLUHA</name>
<keyword evidence="8" id="KW-1185">Reference proteome</keyword>